<evidence type="ECO:0000313" key="1">
    <source>
        <dbReference type="EMBL" id="QBD83249.1"/>
    </source>
</evidence>
<name>A0A4P6K4S1_KTERU</name>
<dbReference type="PANTHER" id="PTHR32309">
    <property type="entry name" value="TYROSINE-PROTEIN KINASE"/>
    <property type="match status" value="1"/>
</dbReference>
<accession>A0A4P6K4S1</accession>
<reference evidence="1 2" key="1">
    <citation type="submission" date="2019-01" db="EMBL/GenBank/DDBJ databases">
        <title>Ktedonosporobacter rubrisoli SCAWS-G2.</title>
        <authorList>
            <person name="Huang Y."/>
            <person name="Yan B."/>
        </authorList>
    </citation>
    <scope>NUCLEOTIDE SEQUENCE [LARGE SCALE GENOMIC DNA]</scope>
    <source>
        <strain evidence="1 2">SCAWS-G2</strain>
    </source>
</reference>
<protein>
    <recommendedName>
        <fullName evidence="3">CpsD/CapB family tyrosine-protein kinase</fullName>
    </recommendedName>
</protein>
<dbReference type="AlphaFoldDB" id="A0A4P6K4S1"/>
<dbReference type="InterPro" id="IPR027417">
    <property type="entry name" value="P-loop_NTPase"/>
</dbReference>
<dbReference type="EMBL" id="CP035758">
    <property type="protein sequence ID" value="QBD83249.1"/>
    <property type="molecule type" value="Genomic_DNA"/>
</dbReference>
<evidence type="ECO:0008006" key="3">
    <source>
        <dbReference type="Google" id="ProtNLM"/>
    </source>
</evidence>
<dbReference type="InterPro" id="IPR050445">
    <property type="entry name" value="Bact_polysacc_biosynth/exp"/>
</dbReference>
<evidence type="ECO:0000313" key="2">
    <source>
        <dbReference type="Proteomes" id="UP000290365"/>
    </source>
</evidence>
<dbReference type="Gene3D" id="3.40.50.300">
    <property type="entry name" value="P-loop containing nucleotide triphosphate hydrolases"/>
    <property type="match status" value="1"/>
</dbReference>
<gene>
    <name evidence="1" type="ORF">EPA93_47720</name>
</gene>
<dbReference type="RefSeq" id="WP_129894315.1">
    <property type="nucleotide sequence ID" value="NZ_CP035758.1"/>
</dbReference>
<sequence>MGEDTQESTLTQEVAHVNEVEVNEQAPNPSNGNAPASLTLTSVIQPIQETHKSIAPQMVLKRDKANIRLLQEKCRQFCLATFFRQHEPVRSLGITSSISGEGKSLLALALAQVLAEDSTNPVILLECNWEHRSLHKHLDIPLHPGLAEWLRGECSEQAIRHEITPNLTAIPAGNSKRDTVKLLQQIQQQGLLDMLAHNNALLLVDLPSILTTAYGALAASLAESIAIVVRAGATTDFQLTETCSRLKGLSIEGLVFNQMQSKIPRWIQRIL</sequence>
<proteinExistence type="predicted"/>
<dbReference type="KEGG" id="kbs:EPA93_47720"/>
<keyword evidence="2" id="KW-1185">Reference proteome</keyword>
<dbReference type="SUPFAM" id="SSF52540">
    <property type="entry name" value="P-loop containing nucleoside triphosphate hydrolases"/>
    <property type="match status" value="1"/>
</dbReference>
<dbReference type="PANTHER" id="PTHR32309:SF31">
    <property type="entry name" value="CAPSULAR EXOPOLYSACCHARIDE FAMILY"/>
    <property type="match status" value="1"/>
</dbReference>
<dbReference type="OrthoDB" id="151978at2"/>
<dbReference type="Proteomes" id="UP000290365">
    <property type="component" value="Chromosome"/>
</dbReference>
<organism evidence="1 2">
    <name type="scientific">Ktedonosporobacter rubrisoli</name>
    <dbReference type="NCBI Taxonomy" id="2509675"/>
    <lineage>
        <taxon>Bacteria</taxon>
        <taxon>Bacillati</taxon>
        <taxon>Chloroflexota</taxon>
        <taxon>Ktedonobacteria</taxon>
        <taxon>Ktedonobacterales</taxon>
        <taxon>Ktedonosporobacteraceae</taxon>
        <taxon>Ktedonosporobacter</taxon>
    </lineage>
</organism>